<protein>
    <recommendedName>
        <fullName evidence="10">Beta-xylanase</fullName>
        <ecNumber evidence="10">3.2.1.8</ecNumber>
    </recommendedName>
</protein>
<evidence type="ECO:0000256" key="12">
    <source>
        <dbReference type="SAM" id="SignalP"/>
    </source>
</evidence>
<dbReference type="PROSITE" id="PS51760">
    <property type="entry name" value="GH10_2"/>
    <property type="match status" value="1"/>
</dbReference>
<organism evidence="14 15">
    <name type="scientific">Rhizocola hellebori</name>
    <dbReference type="NCBI Taxonomy" id="1392758"/>
    <lineage>
        <taxon>Bacteria</taxon>
        <taxon>Bacillati</taxon>
        <taxon>Actinomycetota</taxon>
        <taxon>Actinomycetes</taxon>
        <taxon>Micromonosporales</taxon>
        <taxon>Micromonosporaceae</taxon>
        <taxon>Rhizocola</taxon>
    </lineage>
</organism>
<evidence type="ECO:0000256" key="8">
    <source>
        <dbReference type="ARBA" id="ARBA00023295"/>
    </source>
</evidence>
<dbReference type="Proteomes" id="UP000612899">
    <property type="component" value="Unassembled WGS sequence"/>
</dbReference>
<evidence type="ECO:0000256" key="2">
    <source>
        <dbReference type="ARBA" id="ARBA00007495"/>
    </source>
</evidence>
<feature type="chain" id="PRO_5038919427" description="Beta-xylanase" evidence="12">
    <location>
        <begin position="22"/>
        <end position="785"/>
    </location>
</feature>
<dbReference type="SUPFAM" id="SSF51445">
    <property type="entry name" value="(Trans)glycosidases"/>
    <property type="match status" value="1"/>
</dbReference>
<feature type="signal peptide" evidence="12">
    <location>
        <begin position="1"/>
        <end position="21"/>
    </location>
</feature>
<evidence type="ECO:0000256" key="11">
    <source>
        <dbReference type="SAM" id="MobiDB-lite"/>
    </source>
</evidence>
<dbReference type="SUPFAM" id="SSF49899">
    <property type="entry name" value="Concanavalin A-like lectins/glucanases"/>
    <property type="match status" value="2"/>
</dbReference>
<dbReference type="SMART" id="SM00560">
    <property type="entry name" value="LamGL"/>
    <property type="match status" value="2"/>
</dbReference>
<gene>
    <name evidence="14" type="ORF">Rhe02_65550</name>
</gene>
<dbReference type="GO" id="GO:0045493">
    <property type="term" value="P:xylan catabolic process"/>
    <property type="evidence" value="ECO:0007669"/>
    <property type="project" value="UniProtKB-KW"/>
</dbReference>
<evidence type="ECO:0000256" key="1">
    <source>
        <dbReference type="ARBA" id="ARBA00000681"/>
    </source>
</evidence>
<dbReference type="Gene3D" id="2.60.120.200">
    <property type="match status" value="2"/>
</dbReference>
<evidence type="ECO:0000256" key="6">
    <source>
        <dbReference type="ARBA" id="ARBA00023157"/>
    </source>
</evidence>
<dbReference type="PRINTS" id="PR00134">
    <property type="entry name" value="GLHYDRLASE10"/>
</dbReference>
<dbReference type="AlphaFoldDB" id="A0A8J3VJZ5"/>
<dbReference type="GO" id="GO:0031176">
    <property type="term" value="F:endo-1,4-beta-xylanase activity"/>
    <property type="evidence" value="ECO:0007669"/>
    <property type="project" value="UniProtKB-EC"/>
</dbReference>
<evidence type="ECO:0000256" key="3">
    <source>
        <dbReference type="ARBA" id="ARBA00022651"/>
    </source>
</evidence>
<feature type="domain" description="GH10" evidence="13">
    <location>
        <begin position="37"/>
        <end position="344"/>
    </location>
</feature>
<keyword evidence="7 10" id="KW-0119">Carbohydrate metabolism</keyword>
<reference evidence="14" key="1">
    <citation type="submission" date="2021-01" db="EMBL/GenBank/DDBJ databases">
        <title>Whole genome shotgun sequence of Rhizocola hellebori NBRC 109834.</title>
        <authorList>
            <person name="Komaki H."/>
            <person name="Tamura T."/>
        </authorList>
    </citation>
    <scope>NUCLEOTIDE SEQUENCE</scope>
    <source>
        <strain evidence="14">NBRC 109834</strain>
    </source>
</reference>
<evidence type="ECO:0000256" key="7">
    <source>
        <dbReference type="ARBA" id="ARBA00023277"/>
    </source>
</evidence>
<dbReference type="Pfam" id="PF13385">
    <property type="entry name" value="Laminin_G_3"/>
    <property type="match status" value="2"/>
</dbReference>
<comment type="similarity">
    <text evidence="2 10">Belongs to the glycosyl hydrolase 10 (cellulase F) family.</text>
</comment>
<evidence type="ECO:0000259" key="13">
    <source>
        <dbReference type="PROSITE" id="PS51760"/>
    </source>
</evidence>
<dbReference type="Pfam" id="PF00331">
    <property type="entry name" value="Glyco_hydro_10"/>
    <property type="match status" value="1"/>
</dbReference>
<dbReference type="EMBL" id="BONY01000050">
    <property type="protein sequence ID" value="GIH08488.1"/>
    <property type="molecule type" value="Genomic_DNA"/>
</dbReference>
<keyword evidence="8 10" id="KW-0326">Glycosidase</keyword>
<evidence type="ECO:0000313" key="14">
    <source>
        <dbReference type="EMBL" id="GIH08488.1"/>
    </source>
</evidence>
<dbReference type="EC" id="3.2.1.8" evidence="10"/>
<dbReference type="Gene3D" id="3.20.20.80">
    <property type="entry name" value="Glycosidases"/>
    <property type="match status" value="1"/>
</dbReference>
<feature type="region of interest" description="Disordered" evidence="11">
    <location>
        <begin position="367"/>
        <end position="391"/>
    </location>
</feature>
<dbReference type="InterPro" id="IPR013320">
    <property type="entry name" value="ConA-like_dom_sf"/>
</dbReference>
<dbReference type="SMART" id="SM00633">
    <property type="entry name" value="Glyco_10"/>
    <property type="match status" value="1"/>
</dbReference>
<keyword evidence="3" id="KW-0858">Xylan degradation</keyword>
<comment type="catalytic activity">
    <reaction evidence="1 10">
        <text>Endohydrolysis of (1-&gt;4)-beta-D-xylosidic linkages in xylans.</text>
        <dbReference type="EC" id="3.2.1.8"/>
    </reaction>
</comment>
<dbReference type="InterPro" id="IPR006558">
    <property type="entry name" value="LamG-like"/>
</dbReference>
<evidence type="ECO:0000256" key="9">
    <source>
        <dbReference type="ARBA" id="ARBA00023326"/>
    </source>
</evidence>
<proteinExistence type="inferred from homology"/>
<keyword evidence="9 10" id="KW-0624">Polysaccharide degradation</keyword>
<keyword evidence="6" id="KW-1015">Disulfide bond</keyword>
<accession>A0A8J3VJZ5</accession>
<dbReference type="PANTHER" id="PTHR31490">
    <property type="entry name" value="GLYCOSYL HYDROLASE"/>
    <property type="match status" value="1"/>
</dbReference>
<keyword evidence="15" id="KW-1185">Reference proteome</keyword>
<keyword evidence="4 12" id="KW-0732">Signal</keyword>
<evidence type="ECO:0000256" key="4">
    <source>
        <dbReference type="ARBA" id="ARBA00022729"/>
    </source>
</evidence>
<dbReference type="PANTHER" id="PTHR31490:SF88">
    <property type="entry name" value="BETA-XYLANASE"/>
    <property type="match status" value="1"/>
</dbReference>
<name>A0A8J3VJZ5_9ACTN</name>
<evidence type="ECO:0000256" key="5">
    <source>
        <dbReference type="ARBA" id="ARBA00022801"/>
    </source>
</evidence>
<sequence>MYLWRVGVLFALLGSAIVVPATNPAAAAPGRLRDLAQAAGVKIGSAVRAAPLNPDPAVGDEDYRDWAREQLSTLTAENELKWDHVEPARGRFNFAAADTIVQFAHETEQTVRGHTLVWHSALPAWVSALSGDQLEAALQTHITSTVSHFGSDVAIWDVVNEPLNDSGSLRSGGSQGFWKDRLGEDYIDESFRWAHAANPTARLYLNEYGIESDSPKARGLYELVKGLLARGVPIHGIGFQTHKLETSRLSGLADSLRRFADLGLEVAITELGVKLLTPAGGDSLGRQADVYGWVTAACLAVPRCVSVTAWGFTDRYSWIPAPGAATMLTDQYVPKPAYYRVRDVLAAGRPAADPVAAWRLDEPAGTIATDASSSPQRHPAQADPGALGHEGRQPFLRAFKGNGIDSGATTAPAESNAMRTNVSYTLSVWIKPASTTGDQVIASQDGANVSAFTFGHTDGRYYLAVPLADTTDAGVDPQRLFSQTPVVIGQWNHVAAVWDNPSGHPRLYVNGVAEPEGPLWNRETWASTGIFHIGESRAGQHFHGSISDLRVYQRALPSTEIKALASPVVGQWGFDGHTGDDSWFHRDAAARNDATVALLWATDRKCQANKAISLTGTQLIDTRGGAPLFTDRSYSLSVWVQLADTDSDQVVLAADGTSISPFYLRLKRGTGDDHRWIFAVLNGSGTQQVVATSEQKAEAGAWTHLVATWSMETGQMQLFVDGTVSGTNTVLSSAAATENGSLHIGVSQLGNLRGAIDDVLVYQQVLTQPEISALYLQYEPSRCQP</sequence>
<evidence type="ECO:0000256" key="10">
    <source>
        <dbReference type="RuleBase" id="RU361174"/>
    </source>
</evidence>
<evidence type="ECO:0000313" key="15">
    <source>
        <dbReference type="Proteomes" id="UP000612899"/>
    </source>
</evidence>
<dbReference type="InterPro" id="IPR001000">
    <property type="entry name" value="GH10_dom"/>
</dbReference>
<dbReference type="InterPro" id="IPR044846">
    <property type="entry name" value="GH10"/>
</dbReference>
<comment type="caution">
    <text evidence="14">The sequence shown here is derived from an EMBL/GenBank/DDBJ whole genome shotgun (WGS) entry which is preliminary data.</text>
</comment>
<keyword evidence="5 10" id="KW-0378">Hydrolase</keyword>
<dbReference type="InterPro" id="IPR017853">
    <property type="entry name" value="GH"/>
</dbReference>